<dbReference type="AlphaFoldDB" id="A0A9P7UWP4"/>
<dbReference type="Gene3D" id="1.10.400.10">
    <property type="entry name" value="GI Alpha 1, domain 2-like"/>
    <property type="match status" value="1"/>
</dbReference>
<dbReference type="InterPro" id="IPR011025">
    <property type="entry name" value="GproteinA_insert"/>
</dbReference>
<keyword evidence="7" id="KW-0460">Magnesium</keyword>
<dbReference type="PRINTS" id="PR00318">
    <property type="entry name" value="GPROTEINA"/>
</dbReference>
<dbReference type="GO" id="GO:0046872">
    <property type="term" value="F:metal ion binding"/>
    <property type="evidence" value="ECO:0007669"/>
    <property type="project" value="UniProtKB-KW"/>
</dbReference>
<keyword evidence="3 6" id="KW-0547">Nucleotide-binding</keyword>
<dbReference type="InterPro" id="IPR051681">
    <property type="entry name" value="Ser/Thr_Kinases-Pseudokinases"/>
</dbReference>
<dbReference type="Gene3D" id="1.10.510.10">
    <property type="entry name" value="Transferase(Phosphotransferase) domain 1"/>
    <property type="match status" value="1"/>
</dbReference>
<sequence length="1019" mass="115797">MNGKVNEMIALRNFDDLRSFLSSSTSLKALEEGLEINENLTASSLVEWLQEEIKSSIVDGLYRKRCTKCLNTFVKKYHVFPSSFFCDDVRRDGDHPLGGGRFADVYKGVADSQTVCLKVLRVHTQPDDKKRKKMVEDFCQEALIWTQLSHPNVLQLLGVNTTLFKTDFCLVSPWMVNGDIITFLNRTPDHDRLQSIREIVAGLEYLHSRSPVIVHGDIKGANILVDEDCNCRLADFGLSRETPGTTMFETSTGGMKGSLRWMAPEMFQPSTTRDSNEDRSPRDIYAYACTIVEIMTGRPPFPGLLDVVVMTQVLLNRARPERPTGVWCPDNVWELVEKCWDQDRLKRPTATYIHNYLSGLTETDSSLDAVPPVSAISHHEASVPIFPRTISLTALEQAINEDIIILNPSLIQPILDDPSPNVNPRFTDNILTQNNAFRKPESRVRSRSFTQYLTKLVPNTTLATTSLQTDDDSHWEQSSFYENVLGTPTLDKRPSIQPGAKFVQNYFTKLVPASKRLYSTAVAIARSFEDPFENVLRPPPDETPKQAAERIAREVEAKRVSDAIDAQLRGEWMRGRDDDFEAFLRPPPSETVEQATERVEREAEARKVSDAIDAELRAEWNRVQEERKAVNSLLLVGLAGSGKTTVLKNFIARYDSATWDTERSIWCTVIKLNVISLLLDLVDWICSDIQALQTDDGEPHDDKSTVHGFASRHLLLINPLKPLHQLTPVPVLQRALAEHVRSKHLWFSTGFPDPDQEPSDISLERSIIENAFKTVVANKDSIKALWEDENVQKAFKCRTIRGSPGFFLEHLDRITSATYFPTDDDLLHAYLPTRGHQDYRFLLDGKRILRITDLEGNRAQRYLLKSILLQEHYDTVIFLCPICTFDEVLEEDHSVNHLEESILLWRAICSIETLSATQFILYLNKHDLLEQKLKTGVSIKKYIPSYAERPNESPDFANYVTQHMKAVFKTFTPLKHSRSLHVFTTTATVGDTMAIKQTLEETILERLHDQNLQGSTELL</sequence>
<dbReference type="InterPro" id="IPR027417">
    <property type="entry name" value="P-loop_NTPase"/>
</dbReference>
<evidence type="ECO:0000256" key="3">
    <source>
        <dbReference type="ARBA" id="ARBA00022741"/>
    </source>
</evidence>
<comment type="similarity">
    <text evidence="1">Belongs to the protein kinase superfamily. TKL Ser/Thr protein kinase family. ROCO subfamily.</text>
</comment>
<dbReference type="GO" id="GO:0003924">
    <property type="term" value="F:GTPase activity"/>
    <property type="evidence" value="ECO:0007669"/>
    <property type="project" value="InterPro"/>
</dbReference>
<dbReference type="PROSITE" id="PS51882">
    <property type="entry name" value="G_ALPHA"/>
    <property type="match status" value="1"/>
</dbReference>
<feature type="binding site" evidence="7">
    <location>
        <position position="833"/>
    </location>
    <ligand>
        <name>Mg(2+)</name>
        <dbReference type="ChEBI" id="CHEBI:18420"/>
    </ligand>
</feature>
<feature type="binding site" evidence="6">
    <location>
        <begin position="924"/>
        <end position="927"/>
    </location>
    <ligand>
        <name>GTP</name>
        <dbReference type="ChEBI" id="CHEBI:37565"/>
    </ligand>
</feature>
<evidence type="ECO:0000313" key="9">
    <source>
        <dbReference type="EMBL" id="KAG7096022.1"/>
    </source>
</evidence>
<comment type="caution">
    <text evidence="9">The sequence shown here is derived from an EMBL/GenBank/DDBJ whole genome shotgun (WGS) entry which is preliminary data.</text>
</comment>
<dbReference type="KEGG" id="more:E1B28_006705"/>
<dbReference type="GO" id="GO:0004674">
    <property type="term" value="F:protein serine/threonine kinase activity"/>
    <property type="evidence" value="ECO:0007669"/>
    <property type="project" value="TreeGrafter"/>
</dbReference>
<keyword evidence="10" id="KW-1185">Reference proteome</keyword>
<dbReference type="InterPro" id="IPR001019">
    <property type="entry name" value="Gprotein_alpha_su"/>
</dbReference>
<dbReference type="SUPFAM" id="SSF47895">
    <property type="entry name" value="Transducin (alpha subunit), insertion domain"/>
    <property type="match status" value="1"/>
</dbReference>
<dbReference type="PROSITE" id="PS00108">
    <property type="entry name" value="PROTEIN_KINASE_ST"/>
    <property type="match status" value="1"/>
</dbReference>
<keyword evidence="5" id="KW-0807">Transducer</keyword>
<dbReference type="GeneID" id="66075781"/>
<keyword evidence="2 7" id="KW-0479">Metal-binding</keyword>
<dbReference type="InterPro" id="IPR011009">
    <property type="entry name" value="Kinase-like_dom_sf"/>
</dbReference>
<organism evidence="9 10">
    <name type="scientific">Marasmius oreades</name>
    <name type="common">fairy-ring Marasmius</name>
    <dbReference type="NCBI Taxonomy" id="181124"/>
    <lineage>
        <taxon>Eukaryota</taxon>
        <taxon>Fungi</taxon>
        <taxon>Dikarya</taxon>
        <taxon>Basidiomycota</taxon>
        <taxon>Agaricomycotina</taxon>
        <taxon>Agaricomycetes</taxon>
        <taxon>Agaricomycetidae</taxon>
        <taxon>Agaricales</taxon>
        <taxon>Marasmiineae</taxon>
        <taxon>Marasmiaceae</taxon>
        <taxon>Marasmius</taxon>
    </lineage>
</organism>
<dbReference type="GO" id="GO:0005524">
    <property type="term" value="F:ATP binding"/>
    <property type="evidence" value="ECO:0007669"/>
    <property type="project" value="InterPro"/>
</dbReference>
<dbReference type="OrthoDB" id="346907at2759"/>
<dbReference type="PANTHER" id="PTHR44329">
    <property type="entry name" value="SERINE/THREONINE-PROTEIN KINASE TNNI3K-RELATED"/>
    <property type="match status" value="1"/>
</dbReference>
<dbReference type="SMART" id="SM00275">
    <property type="entry name" value="G_alpha"/>
    <property type="match status" value="1"/>
</dbReference>
<dbReference type="GO" id="GO:0005525">
    <property type="term" value="F:GTP binding"/>
    <property type="evidence" value="ECO:0007669"/>
    <property type="project" value="UniProtKB-KW"/>
</dbReference>
<dbReference type="FunFam" id="3.40.50.300:FF:000692">
    <property type="entry name" value="Guanine nucleotide-binding protein subunit alpha"/>
    <property type="match status" value="1"/>
</dbReference>
<dbReference type="PROSITE" id="PS50011">
    <property type="entry name" value="PROTEIN_KINASE_DOM"/>
    <property type="match status" value="1"/>
</dbReference>
<evidence type="ECO:0000256" key="5">
    <source>
        <dbReference type="ARBA" id="ARBA00023224"/>
    </source>
</evidence>
<gene>
    <name evidence="9" type="ORF">E1B28_006705</name>
</gene>
<evidence type="ECO:0000313" key="10">
    <source>
        <dbReference type="Proteomes" id="UP001049176"/>
    </source>
</evidence>
<proteinExistence type="inferred from homology"/>
<evidence type="ECO:0000256" key="2">
    <source>
        <dbReference type="ARBA" id="ARBA00022723"/>
    </source>
</evidence>
<keyword evidence="4 6" id="KW-0342">GTP-binding</keyword>
<dbReference type="GO" id="GO:0007186">
    <property type="term" value="P:G protein-coupled receptor signaling pathway"/>
    <property type="evidence" value="ECO:0007669"/>
    <property type="project" value="InterPro"/>
</dbReference>
<dbReference type="InterPro" id="IPR000719">
    <property type="entry name" value="Prot_kinase_dom"/>
</dbReference>
<dbReference type="Pfam" id="PF00503">
    <property type="entry name" value="G-alpha"/>
    <property type="match status" value="1"/>
</dbReference>
<evidence type="ECO:0000256" key="6">
    <source>
        <dbReference type="PIRSR" id="PIRSR601019-1"/>
    </source>
</evidence>
<feature type="domain" description="Protein kinase" evidence="8">
    <location>
        <begin position="91"/>
        <end position="357"/>
    </location>
</feature>
<dbReference type="Proteomes" id="UP001049176">
    <property type="component" value="Chromosome 3"/>
</dbReference>
<evidence type="ECO:0000256" key="4">
    <source>
        <dbReference type="ARBA" id="ARBA00023134"/>
    </source>
</evidence>
<dbReference type="PANTHER" id="PTHR44329:SF214">
    <property type="entry name" value="PROTEIN KINASE DOMAIN-CONTAINING PROTEIN"/>
    <property type="match status" value="1"/>
</dbReference>
<accession>A0A9P7UWP4</accession>
<dbReference type="RefSeq" id="XP_043012492.1">
    <property type="nucleotide sequence ID" value="XM_043151397.1"/>
</dbReference>
<dbReference type="GO" id="GO:0031683">
    <property type="term" value="F:G-protein beta/gamma-subunit complex binding"/>
    <property type="evidence" value="ECO:0007669"/>
    <property type="project" value="InterPro"/>
</dbReference>
<evidence type="ECO:0000256" key="1">
    <source>
        <dbReference type="ARBA" id="ARBA00008171"/>
    </source>
</evidence>
<dbReference type="EMBL" id="CM032183">
    <property type="protein sequence ID" value="KAG7096022.1"/>
    <property type="molecule type" value="Genomic_DNA"/>
</dbReference>
<protein>
    <recommendedName>
        <fullName evidence="8">Protein kinase domain-containing protein</fullName>
    </recommendedName>
</protein>
<reference evidence="9" key="1">
    <citation type="journal article" date="2021" name="Genome Biol. Evol.">
        <title>The assembled and annotated genome of the fairy-ring fungus Marasmius oreades.</title>
        <authorList>
            <person name="Hiltunen M."/>
            <person name="Ament-Velasquez S.L."/>
            <person name="Johannesson H."/>
        </authorList>
    </citation>
    <scope>NUCLEOTIDE SEQUENCE</scope>
    <source>
        <strain evidence="9">03SP1</strain>
    </source>
</reference>
<dbReference type="SMART" id="SM00220">
    <property type="entry name" value="S_TKc"/>
    <property type="match status" value="1"/>
</dbReference>
<evidence type="ECO:0000259" key="8">
    <source>
        <dbReference type="PROSITE" id="PS50011"/>
    </source>
</evidence>
<dbReference type="SUPFAM" id="SSF52540">
    <property type="entry name" value="P-loop containing nucleoside triphosphate hydrolases"/>
    <property type="match status" value="1"/>
</dbReference>
<name>A0A9P7UWP4_9AGAR</name>
<feature type="binding site" evidence="6">
    <location>
        <position position="987"/>
    </location>
    <ligand>
        <name>GTP</name>
        <dbReference type="ChEBI" id="CHEBI:37565"/>
    </ligand>
</feature>
<dbReference type="InterPro" id="IPR008271">
    <property type="entry name" value="Ser/Thr_kinase_AS"/>
</dbReference>
<dbReference type="Pfam" id="PF07714">
    <property type="entry name" value="PK_Tyr_Ser-Thr"/>
    <property type="match status" value="1"/>
</dbReference>
<feature type="binding site" evidence="6">
    <location>
        <begin position="827"/>
        <end position="833"/>
    </location>
    <ligand>
        <name>GTP</name>
        <dbReference type="ChEBI" id="CHEBI:37565"/>
    </ligand>
</feature>
<dbReference type="Gene3D" id="3.40.50.300">
    <property type="entry name" value="P-loop containing nucleotide triphosphate hydrolases"/>
    <property type="match status" value="2"/>
</dbReference>
<evidence type="ECO:0000256" key="7">
    <source>
        <dbReference type="PIRSR" id="PIRSR601019-2"/>
    </source>
</evidence>
<dbReference type="InterPro" id="IPR001245">
    <property type="entry name" value="Ser-Thr/Tyr_kinase_cat_dom"/>
</dbReference>
<dbReference type="SUPFAM" id="SSF56112">
    <property type="entry name" value="Protein kinase-like (PK-like)"/>
    <property type="match status" value="1"/>
</dbReference>